<protein>
    <submittedName>
        <fullName evidence="2">Alpha/beta-hydrolase</fullName>
    </submittedName>
</protein>
<dbReference type="SUPFAM" id="SSF53474">
    <property type="entry name" value="alpha/beta-Hydrolases"/>
    <property type="match status" value="1"/>
</dbReference>
<dbReference type="InterPro" id="IPR029058">
    <property type="entry name" value="AB_hydrolase_fold"/>
</dbReference>
<dbReference type="GO" id="GO:0016787">
    <property type="term" value="F:hydrolase activity"/>
    <property type="evidence" value="ECO:0007669"/>
    <property type="project" value="UniProtKB-KW"/>
</dbReference>
<dbReference type="Proteomes" id="UP000053477">
    <property type="component" value="Unassembled WGS sequence"/>
</dbReference>
<dbReference type="STRING" id="27342.A0A0H2R4N0"/>
<dbReference type="AlphaFoldDB" id="A0A0H2R4N0"/>
<gene>
    <name evidence="2" type="ORF">SCHPADRAFT_1002428</name>
</gene>
<keyword evidence="2" id="KW-0378">Hydrolase</keyword>
<dbReference type="Gene3D" id="3.40.50.1820">
    <property type="entry name" value="alpha/beta hydrolase"/>
    <property type="match status" value="1"/>
</dbReference>
<reference evidence="2 3" key="1">
    <citation type="submission" date="2015-04" db="EMBL/GenBank/DDBJ databases">
        <title>Complete genome sequence of Schizopora paradoxa KUC8140, a cosmopolitan wood degrader in East Asia.</title>
        <authorList>
            <consortium name="DOE Joint Genome Institute"/>
            <person name="Min B."/>
            <person name="Park H."/>
            <person name="Jang Y."/>
            <person name="Kim J.-J."/>
            <person name="Kim K.H."/>
            <person name="Pangilinan J."/>
            <person name="Lipzen A."/>
            <person name="Riley R."/>
            <person name="Grigoriev I.V."/>
            <person name="Spatafora J.W."/>
            <person name="Choi I.-G."/>
        </authorList>
    </citation>
    <scope>NUCLEOTIDE SEQUENCE [LARGE SCALE GENOMIC DNA]</scope>
    <source>
        <strain evidence="2 3">KUC8140</strain>
    </source>
</reference>
<proteinExistence type="predicted"/>
<keyword evidence="3" id="KW-1185">Reference proteome</keyword>
<evidence type="ECO:0000259" key="1">
    <source>
        <dbReference type="Pfam" id="PF01738"/>
    </source>
</evidence>
<dbReference type="InterPro" id="IPR002925">
    <property type="entry name" value="Dienelactn_hydro"/>
</dbReference>
<organism evidence="2 3">
    <name type="scientific">Schizopora paradoxa</name>
    <dbReference type="NCBI Taxonomy" id="27342"/>
    <lineage>
        <taxon>Eukaryota</taxon>
        <taxon>Fungi</taxon>
        <taxon>Dikarya</taxon>
        <taxon>Basidiomycota</taxon>
        <taxon>Agaricomycotina</taxon>
        <taxon>Agaricomycetes</taxon>
        <taxon>Hymenochaetales</taxon>
        <taxon>Schizoporaceae</taxon>
        <taxon>Schizopora</taxon>
    </lineage>
</organism>
<dbReference type="EMBL" id="KQ086218">
    <property type="protein sequence ID" value="KLO06302.1"/>
    <property type="molecule type" value="Genomic_DNA"/>
</dbReference>
<dbReference type="PANTHER" id="PTHR17630">
    <property type="entry name" value="DIENELACTONE HYDROLASE"/>
    <property type="match status" value="1"/>
</dbReference>
<dbReference type="PANTHER" id="PTHR17630:SF44">
    <property type="entry name" value="PROTEIN AIM2"/>
    <property type="match status" value="1"/>
</dbReference>
<sequence>MSASLTGPPTEHCWTGVAHSGESTGKVETIGGAETYVAVPPEGTSPKGVILFYADVWGCMFQNNKLLQDYFASQGFIVVGIDYFAGDPIHLHIENPDFDRGAWFEKHHKDAREMEPVWWEAIQARYGKPNETKYFSIGYCFGAPFVMESCVSDKAIAGAVVHPAFMSEAHIENVQKPIFFSCAEVDHTFGLPARRKAEDILVAANKQYHFQVFAGVKHGFGIRGDPGIENERWAKEESARSIAGWFTRWGSI</sequence>
<feature type="domain" description="Dienelactone hydrolase" evidence="1">
    <location>
        <begin position="35"/>
        <end position="248"/>
    </location>
</feature>
<evidence type="ECO:0000313" key="3">
    <source>
        <dbReference type="Proteomes" id="UP000053477"/>
    </source>
</evidence>
<dbReference type="InParanoid" id="A0A0H2R4N0"/>
<dbReference type="OrthoDB" id="1393670at2759"/>
<name>A0A0H2R4N0_9AGAM</name>
<accession>A0A0H2R4N0</accession>
<dbReference type="Pfam" id="PF01738">
    <property type="entry name" value="DLH"/>
    <property type="match status" value="1"/>
</dbReference>
<evidence type="ECO:0000313" key="2">
    <source>
        <dbReference type="EMBL" id="KLO06302.1"/>
    </source>
</evidence>